<sequence length="80" mass="7842">MLEHRAVVAQVERQVAARVHLHDGVGIVLAAADGRPALALAQVGGVAGVEGRVGAVVGAGVAVQAVGEGRAVGDADRVST</sequence>
<dbReference type="EMBL" id="GBRH01169715">
    <property type="protein sequence ID" value="JAE28181.1"/>
    <property type="molecule type" value="Transcribed_RNA"/>
</dbReference>
<reference evidence="1" key="2">
    <citation type="journal article" date="2015" name="Data Brief">
        <title>Shoot transcriptome of the giant reed, Arundo donax.</title>
        <authorList>
            <person name="Barrero R.A."/>
            <person name="Guerrero F.D."/>
            <person name="Moolhuijzen P."/>
            <person name="Goolsby J.A."/>
            <person name="Tidwell J."/>
            <person name="Bellgard S.E."/>
            <person name="Bellgard M.I."/>
        </authorList>
    </citation>
    <scope>NUCLEOTIDE SEQUENCE</scope>
    <source>
        <tissue evidence="1">Shoot tissue taken approximately 20 cm above the soil surface</tissue>
    </source>
</reference>
<protein>
    <submittedName>
        <fullName evidence="1">Uncharacterized protein</fullName>
    </submittedName>
</protein>
<reference evidence="1" key="1">
    <citation type="submission" date="2014-09" db="EMBL/GenBank/DDBJ databases">
        <authorList>
            <person name="Magalhaes I.L.F."/>
            <person name="Oliveira U."/>
            <person name="Santos F.R."/>
            <person name="Vidigal T.H.D.A."/>
            <person name="Brescovit A.D."/>
            <person name="Santos A.J."/>
        </authorList>
    </citation>
    <scope>NUCLEOTIDE SEQUENCE</scope>
    <source>
        <tissue evidence="1">Shoot tissue taken approximately 20 cm above the soil surface</tissue>
    </source>
</reference>
<evidence type="ECO:0000313" key="1">
    <source>
        <dbReference type="EMBL" id="JAE28181.1"/>
    </source>
</evidence>
<accession>A0A0A9H014</accession>
<dbReference type="AlphaFoldDB" id="A0A0A9H014"/>
<organism evidence="1">
    <name type="scientific">Arundo donax</name>
    <name type="common">Giant reed</name>
    <name type="synonym">Donax arundinaceus</name>
    <dbReference type="NCBI Taxonomy" id="35708"/>
    <lineage>
        <taxon>Eukaryota</taxon>
        <taxon>Viridiplantae</taxon>
        <taxon>Streptophyta</taxon>
        <taxon>Embryophyta</taxon>
        <taxon>Tracheophyta</taxon>
        <taxon>Spermatophyta</taxon>
        <taxon>Magnoliopsida</taxon>
        <taxon>Liliopsida</taxon>
        <taxon>Poales</taxon>
        <taxon>Poaceae</taxon>
        <taxon>PACMAD clade</taxon>
        <taxon>Arundinoideae</taxon>
        <taxon>Arundineae</taxon>
        <taxon>Arundo</taxon>
    </lineage>
</organism>
<name>A0A0A9H014_ARUDO</name>
<proteinExistence type="predicted"/>